<feature type="transmembrane region" description="Helical" evidence="8">
    <location>
        <begin position="167"/>
        <end position="187"/>
    </location>
</feature>
<keyword evidence="11" id="KW-1185">Reference proteome</keyword>
<evidence type="ECO:0000256" key="2">
    <source>
        <dbReference type="ARBA" id="ARBA00010992"/>
    </source>
</evidence>
<evidence type="ECO:0000313" key="11">
    <source>
        <dbReference type="Proteomes" id="UP001321749"/>
    </source>
</evidence>
<keyword evidence="5 8" id="KW-1133">Transmembrane helix</keyword>
<feature type="transmembrane region" description="Helical" evidence="8">
    <location>
        <begin position="426"/>
        <end position="447"/>
    </location>
</feature>
<dbReference type="InterPro" id="IPR005829">
    <property type="entry name" value="Sugar_transporter_CS"/>
</dbReference>
<dbReference type="InterPro" id="IPR003663">
    <property type="entry name" value="Sugar/inositol_transpt"/>
</dbReference>
<dbReference type="FunFam" id="1.20.1250.20:FF:000117">
    <property type="entry name" value="MFS hexose transporter"/>
    <property type="match status" value="1"/>
</dbReference>
<evidence type="ECO:0000256" key="4">
    <source>
        <dbReference type="ARBA" id="ARBA00022692"/>
    </source>
</evidence>
<dbReference type="PROSITE" id="PS00216">
    <property type="entry name" value="SUGAR_TRANSPORT_1"/>
    <property type="match status" value="1"/>
</dbReference>
<feature type="transmembrane region" description="Helical" evidence="8">
    <location>
        <begin position="108"/>
        <end position="126"/>
    </location>
</feature>
<proteinExistence type="inferred from homology"/>
<comment type="caution">
    <text evidence="10">The sequence shown here is derived from an EMBL/GenBank/DDBJ whole genome shotgun (WGS) entry which is preliminary data.</text>
</comment>
<evidence type="ECO:0000256" key="7">
    <source>
        <dbReference type="RuleBase" id="RU003346"/>
    </source>
</evidence>
<evidence type="ECO:0000256" key="1">
    <source>
        <dbReference type="ARBA" id="ARBA00004141"/>
    </source>
</evidence>
<dbReference type="EMBL" id="MU865091">
    <property type="protein sequence ID" value="KAK4457900.1"/>
    <property type="molecule type" value="Genomic_DNA"/>
</dbReference>
<feature type="transmembrane region" description="Helical" evidence="8">
    <location>
        <begin position="327"/>
        <end position="348"/>
    </location>
</feature>
<dbReference type="SUPFAM" id="SSF103473">
    <property type="entry name" value="MFS general substrate transporter"/>
    <property type="match status" value="1"/>
</dbReference>
<dbReference type="InterPro" id="IPR036259">
    <property type="entry name" value="MFS_trans_sf"/>
</dbReference>
<reference evidence="10" key="2">
    <citation type="submission" date="2023-06" db="EMBL/GenBank/DDBJ databases">
        <authorList>
            <consortium name="Lawrence Berkeley National Laboratory"/>
            <person name="Mondo S.J."/>
            <person name="Hensen N."/>
            <person name="Bonometti L."/>
            <person name="Westerberg I."/>
            <person name="Brannstrom I.O."/>
            <person name="Guillou S."/>
            <person name="Cros-Aarteil S."/>
            <person name="Calhoun S."/>
            <person name="Haridas S."/>
            <person name="Kuo A."/>
            <person name="Pangilinan J."/>
            <person name="Riley R."/>
            <person name="Labutti K."/>
            <person name="Andreopoulos B."/>
            <person name="Lipzen A."/>
            <person name="Chen C."/>
            <person name="Yanf M."/>
            <person name="Daum C."/>
            <person name="Ng V."/>
            <person name="Clum A."/>
            <person name="Steindorff A."/>
            <person name="Ohm R."/>
            <person name="Martin F."/>
            <person name="Silar P."/>
            <person name="Natvig D."/>
            <person name="Lalanne C."/>
            <person name="Gautier V."/>
            <person name="Ament-Velasquez S.L."/>
            <person name="Kruys A."/>
            <person name="Hutchinson M.I."/>
            <person name="Powell A.J."/>
            <person name="Barry K."/>
            <person name="Miller A.N."/>
            <person name="Grigoriev I.V."/>
            <person name="Debuchy R."/>
            <person name="Gladieux P."/>
            <person name="Thoren M.H."/>
            <person name="Johannesson H."/>
        </authorList>
    </citation>
    <scope>NUCLEOTIDE SEQUENCE</scope>
    <source>
        <strain evidence="10">PSN324</strain>
    </source>
</reference>
<feature type="transmembrane region" description="Helical" evidence="8">
    <location>
        <begin position="459"/>
        <end position="478"/>
    </location>
</feature>
<feature type="transmembrane region" description="Helical" evidence="8">
    <location>
        <begin position="138"/>
        <end position="155"/>
    </location>
</feature>
<keyword evidence="3 7" id="KW-0813">Transport</keyword>
<comment type="subcellular location">
    <subcellularLocation>
        <location evidence="1">Membrane</location>
        <topology evidence="1">Multi-pass membrane protein</topology>
    </subcellularLocation>
</comment>
<dbReference type="Proteomes" id="UP001321749">
    <property type="component" value="Unassembled WGS sequence"/>
</dbReference>
<evidence type="ECO:0000256" key="3">
    <source>
        <dbReference type="ARBA" id="ARBA00022448"/>
    </source>
</evidence>
<dbReference type="InterPro" id="IPR020846">
    <property type="entry name" value="MFS_dom"/>
</dbReference>
<evidence type="ECO:0000256" key="6">
    <source>
        <dbReference type="ARBA" id="ARBA00023136"/>
    </source>
</evidence>
<dbReference type="PROSITE" id="PS50850">
    <property type="entry name" value="MFS"/>
    <property type="match status" value="1"/>
</dbReference>
<keyword evidence="6 8" id="KW-0472">Membrane</keyword>
<protein>
    <submittedName>
        <fullName evidence="10">General substrate transporter</fullName>
    </submittedName>
</protein>
<dbReference type="PANTHER" id="PTHR48022">
    <property type="entry name" value="PLASTIDIC GLUCOSE TRANSPORTER 4"/>
    <property type="match status" value="1"/>
</dbReference>
<reference evidence="10" key="1">
    <citation type="journal article" date="2023" name="Mol. Phylogenet. Evol.">
        <title>Genome-scale phylogeny and comparative genomics of the fungal order Sordariales.</title>
        <authorList>
            <person name="Hensen N."/>
            <person name="Bonometti L."/>
            <person name="Westerberg I."/>
            <person name="Brannstrom I.O."/>
            <person name="Guillou S."/>
            <person name="Cros-Aarteil S."/>
            <person name="Calhoun S."/>
            <person name="Haridas S."/>
            <person name="Kuo A."/>
            <person name="Mondo S."/>
            <person name="Pangilinan J."/>
            <person name="Riley R."/>
            <person name="LaButti K."/>
            <person name="Andreopoulos B."/>
            <person name="Lipzen A."/>
            <person name="Chen C."/>
            <person name="Yan M."/>
            <person name="Daum C."/>
            <person name="Ng V."/>
            <person name="Clum A."/>
            <person name="Steindorff A."/>
            <person name="Ohm R.A."/>
            <person name="Martin F."/>
            <person name="Silar P."/>
            <person name="Natvig D.O."/>
            <person name="Lalanne C."/>
            <person name="Gautier V."/>
            <person name="Ament-Velasquez S.L."/>
            <person name="Kruys A."/>
            <person name="Hutchinson M.I."/>
            <person name="Powell A.J."/>
            <person name="Barry K."/>
            <person name="Miller A.N."/>
            <person name="Grigoriev I.V."/>
            <person name="Debuchy R."/>
            <person name="Gladieux P."/>
            <person name="Hiltunen Thoren M."/>
            <person name="Johannesson H."/>
        </authorList>
    </citation>
    <scope>NUCLEOTIDE SEQUENCE</scope>
    <source>
        <strain evidence="10">PSN324</strain>
    </source>
</reference>
<organism evidence="10 11">
    <name type="scientific">Cladorrhinum samala</name>
    <dbReference type="NCBI Taxonomy" id="585594"/>
    <lineage>
        <taxon>Eukaryota</taxon>
        <taxon>Fungi</taxon>
        <taxon>Dikarya</taxon>
        <taxon>Ascomycota</taxon>
        <taxon>Pezizomycotina</taxon>
        <taxon>Sordariomycetes</taxon>
        <taxon>Sordariomycetidae</taxon>
        <taxon>Sordariales</taxon>
        <taxon>Podosporaceae</taxon>
        <taxon>Cladorrhinum</taxon>
    </lineage>
</organism>
<evidence type="ECO:0000256" key="8">
    <source>
        <dbReference type="SAM" id="Phobius"/>
    </source>
</evidence>
<feature type="transmembrane region" description="Helical" evidence="8">
    <location>
        <begin position="79"/>
        <end position="101"/>
    </location>
</feature>
<feature type="domain" description="Major facilitator superfamily (MFS) profile" evidence="9">
    <location>
        <begin position="40"/>
        <end position="481"/>
    </location>
</feature>
<dbReference type="GO" id="GO:0005351">
    <property type="term" value="F:carbohydrate:proton symporter activity"/>
    <property type="evidence" value="ECO:0007669"/>
    <property type="project" value="TreeGrafter"/>
</dbReference>
<feature type="transmembrane region" description="Helical" evidence="8">
    <location>
        <begin position="199"/>
        <end position="219"/>
    </location>
</feature>
<sequence length="517" mass="57874">MGLFDKKPQAEATVVAQEEAPKFERVEWKKDPGLRKLYFYAFILCIASATTGYDGMFFNSVQAFDEWKDYFGHPEGSELGLLGALYQIGSLVSIPLVPLIADNFGRKLPIAMGCAIMIAGAILQGACKNMGTFMGGRVLLGFGNSLAQISSPMLLTELCHPQHRGRLTTVYNCLWNVGALIVAWLAFGTDFLNTEWSWRIPALLQALPSVIQLSFIYWVPESPRYLIAKDKHEQALNILGKYHANGNNNHPTVQFEYQEIKETIRLEYESKSNSSYLDFFRTKGNRYRLAVLISLGIFSQWSGNAIISNYAATLYETAGVKDSTAQLGLSAGQTVLALIVSLTMAMLVDKIGRRTSFLAATGGMFGTFVFWTLTSGLYDEHNSPGADKAMIFFIWVFGVMYALAWSGLLVAYAIEILPYKLRAKGLMIMNICVQAALTLNVYANPVAFKYFKGHSWKLYLIYTCWIFLELVFVYFMYVETRGPTLEELAKIIDGKDAEVAHVDIHQVEKEVQISEDK</sequence>
<dbReference type="GO" id="GO:0016020">
    <property type="term" value="C:membrane"/>
    <property type="evidence" value="ECO:0007669"/>
    <property type="project" value="UniProtKB-SubCell"/>
</dbReference>
<feature type="transmembrane region" description="Helical" evidence="8">
    <location>
        <begin position="289"/>
        <end position="307"/>
    </location>
</feature>
<feature type="transmembrane region" description="Helical" evidence="8">
    <location>
        <begin position="37"/>
        <end position="59"/>
    </location>
</feature>
<evidence type="ECO:0000313" key="10">
    <source>
        <dbReference type="EMBL" id="KAK4457900.1"/>
    </source>
</evidence>
<dbReference type="Gene3D" id="1.20.1250.20">
    <property type="entry name" value="MFS general substrate transporter like domains"/>
    <property type="match status" value="1"/>
</dbReference>
<dbReference type="PANTHER" id="PTHR48022:SF31">
    <property type="entry name" value="HEXOSE TRANSPORTER"/>
    <property type="match status" value="1"/>
</dbReference>
<feature type="transmembrane region" description="Helical" evidence="8">
    <location>
        <begin position="357"/>
        <end position="378"/>
    </location>
</feature>
<comment type="similarity">
    <text evidence="2 7">Belongs to the major facilitator superfamily. Sugar transporter (TC 2.A.1.1) family.</text>
</comment>
<keyword evidence="4 8" id="KW-0812">Transmembrane</keyword>
<evidence type="ECO:0000259" key="9">
    <source>
        <dbReference type="PROSITE" id="PS50850"/>
    </source>
</evidence>
<name>A0AAV9HB82_9PEZI</name>
<dbReference type="Pfam" id="PF00083">
    <property type="entry name" value="Sugar_tr"/>
    <property type="match status" value="1"/>
</dbReference>
<accession>A0AAV9HB82</accession>
<dbReference type="InterPro" id="IPR005828">
    <property type="entry name" value="MFS_sugar_transport-like"/>
</dbReference>
<dbReference type="AlphaFoldDB" id="A0AAV9HB82"/>
<evidence type="ECO:0000256" key="5">
    <source>
        <dbReference type="ARBA" id="ARBA00022989"/>
    </source>
</evidence>
<dbReference type="NCBIfam" id="TIGR00879">
    <property type="entry name" value="SP"/>
    <property type="match status" value="1"/>
</dbReference>
<dbReference type="InterPro" id="IPR050360">
    <property type="entry name" value="MFS_Sugar_Transporters"/>
</dbReference>
<gene>
    <name evidence="10" type="ORF">QBC42DRAFT_309009</name>
</gene>
<feature type="transmembrane region" description="Helical" evidence="8">
    <location>
        <begin position="390"/>
        <end position="414"/>
    </location>
</feature>